<protein>
    <submittedName>
        <fullName evidence="8">Monooxygenase</fullName>
    </submittedName>
</protein>
<evidence type="ECO:0000256" key="1">
    <source>
        <dbReference type="ARBA" id="ARBA00022630"/>
    </source>
</evidence>
<dbReference type="PANTHER" id="PTHR30011:SF16">
    <property type="entry name" value="C2H2 FINGER DOMAIN TRANSCRIPTION FACTOR (EUROFUNG)-RELATED"/>
    <property type="match status" value="1"/>
</dbReference>
<keyword evidence="4 8" id="KW-0503">Monooxygenase</keyword>
<gene>
    <name evidence="8" type="ORF">KCTCHS21_21410</name>
</gene>
<dbReference type="InterPro" id="IPR011251">
    <property type="entry name" value="Luciferase-like_dom"/>
</dbReference>
<dbReference type="EMBL" id="AP019400">
    <property type="protein sequence ID" value="BBI32742.1"/>
    <property type="molecule type" value="Genomic_DNA"/>
</dbReference>
<feature type="binding site" evidence="6">
    <location>
        <position position="95"/>
    </location>
    <ligand>
        <name>FMN</name>
        <dbReference type="ChEBI" id="CHEBI:58210"/>
    </ligand>
</feature>
<feature type="binding site" evidence="6">
    <location>
        <position position="148"/>
    </location>
    <ligand>
        <name>FMN</name>
        <dbReference type="ChEBI" id="CHEBI:58210"/>
    </ligand>
</feature>
<sequence length="446" mass="49353">MAKRRQMKLGAMLLGVGRGNSTWRHPDAVTDASINLEVYKQWVRKAEEGKLDLIFIADGLYIEPKSIPHQLNRFEPISLLSALASESTHIGLVGTVSTSYSEPFNVARQFASLDMISNGRAGWNLVTSTLDSTALNFGGKGRQGHPEHNLRYQIAAEFVQVVRGLWDSWEDDAFVRDKASGVFFDPAKMHTLNHHGEYFAVKGPLNIARSEQGQPVIFQAGTSDAGRDFAAREADAIFTGIEHETIEESVAFYHDVKTRVASYGRDPDDVLIFPVVAPIIGRTEGEAEDKYEQIASLVSIEDALNNLCRYFEYYDFSSCLLDEPFPEVGELGRNGFRSTTDRIKANAKEGGLTLRQVALQVATPRNAFIIGTSTQVADRIQQLFDAGGADGFMLGAVLPTGLEDFVDEVVPILQRRGLFRSEYASNTLRGNLELPIPRNRNHVAAR</sequence>
<evidence type="ECO:0000256" key="5">
    <source>
        <dbReference type="ARBA" id="ARBA00033748"/>
    </source>
</evidence>
<dbReference type="PANTHER" id="PTHR30011">
    <property type="entry name" value="ALKANESULFONATE MONOOXYGENASE-RELATED"/>
    <property type="match status" value="1"/>
</dbReference>
<dbReference type="InterPro" id="IPR016215">
    <property type="entry name" value="NTA_MOA"/>
</dbReference>
<dbReference type="CDD" id="cd01095">
    <property type="entry name" value="Nitrilotriacetate_monoxgenase"/>
    <property type="match status" value="1"/>
</dbReference>
<evidence type="ECO:0000256" key="3">
    <source>
        <dbReference type="ARBA" id="ARBA00023002"/>
    </source>
</evidence>
<dbReference type="NCBIfam" id="TIGR03860">
    <property type="entry name" value="FMN_nitrolo"/>
    <property type="match status" value="1"/>
</dbReference>
<dbReference type="KEGG" id="cohn:KCTCHS21_21410"/>
<dbReference type="AlphaFoldDB" id="A0A3T1D3P9"/>
<accession>A0A3T1D3P9</accession>
<keyword evidence="9" id="KW-1185">Reference proteome</keyword>
<name>A0A3T1D3P9_9BACL</name>
<dbReference type="Proteomes" id="UP000289856">
    <property type="component" value="Chromosome"/>
</dbReference>
<dbReference type="GO" id="GO:0004497">
    <property type="term" value="F:monooxygenase activity"/>
    <property type="evidence" value="ECO:0007669"/>
    <property type="project" value="UniProtKB-KW"/>
</dbReference>
<dbReference type="InterPro" id="IPR036661">
    <property type="entry name" value="Luciferase-like_sf"/>
</dbReference>
<feature type="binding site" evidence="6">
    <location>
        <position position="223"/>
    </location>
    <ligand>
        <name>FMN</name>
        <dbReference type="ChEBI" id="CHEBI:58210"/>
    </ligand>
</feature>
<dbReference type="OrthoDB" id="3265338at2"/>
<evidence type="ECO:0000256" key="2">
    <source>
        <dbReference type="ARBA" id="ARBA00022643"/>
    </source>
</evidence>
<evidence type="ECO:0000256" key="6">
    <source>
        <dbReference type="PIRSR" id="PIRSR000337-1"/>
    </source>
</evidence>
<dbReference type="GO" id="GO:0016705">
    <property type="term" value="F:oxidoreductase activity, acting on paired donors, with incorporation or reduction of molecular oxygen"/>
    <property type="evidence" value="ECO:0007669"/>
    <property type="project" value="InterPro"/>
</dbReference>
<reference evidence="8 9" key="1">
    <citation type="submission" date="2019-01" db="EMBL/GenBank/DDBJ databases">
        <title>Complete genome sequence of Cohnella hallensis HS21 isolated from Korean fir (Abies koreana) rhizospheric soil.</title>
        <authorList>
            <person name="Jiang L."/>
            <person name="Kang S.W."/>
            <person name="Kim S."/>
            <person name="Jung J."/>
            <person name="Kim C.Y."/>
            <person name="Kim D.H."/>
            <person name="Kim S.W."/>
            <person name="Lee J."/>
        </authorList>
    </citation>
    <scope>NUCLEOTIDE SEQUENCE [LARGE SCALE GENOMIC DNA]</scope>
    <source>
        <strain evidence="8 9">HS21</strain>
    </source>
</reference>
<feature type="binding site" evidence="6">
    <location>
        <position position="58"/>
    </location>
    <ligand>
        <name>FMN</name>
        <dbReference type="ChEBI" id="CHEBI:58210"/>
    </ligand>
</feature>
<dbReference type="InterPro" id="IPR051260">
    <property type="entry name" value="Diverse_substr_monoxygenases"/>
</dbReference>
<dbReference type="SUPFAM" id="SSF51679">
    <property type="entry name" value="Bacterial luciferase-like"/>
    <property type="match status" value="1"/>
</dbReference>
<evidence type="ECO:0000313" key="8">
    <source>
        <dbReference type="EMBL" id="BBI32742.1"/>
    </source>
</evidence>
<dbReference type="PIRSF" id="PIRSF000337">
    <property type="entry name" value="NTA_MOA"/>
    <property type="match status" value="1"/>
</dbReference>
<proteinExistence type="inferred from homology"/>
<dbReference type="RefSeq" id="WP_130607486.1">
    <property type="nucleotide sequence ID" value="NZ_AP019400.1"/>
</dbReference>
<evidence type="ECO:0000256" key="4">
    <source>
        <dbReference type="ARBA" id="ARBA00023033"/>
    </source>
</evidence>
<evidence type="ECO:0000313" key="9">
    <source>
        <dbReference type="Proteomes" id="UP000289856"/>
    </source>
</evidence>
<feature type="binding site" evidence="6">
    <location>
        <position position="152"/>
    </location>
    <ligand>
        <name>FMN</name>
        <dbReference type="ChEBI" id="CHEBI:58210"/>
    </ligand>
</feature>
<evidence type="ECO:0000259" key="7">
    <source>
        <dbReference type="Pfam" id="PF00296"/>
    </source>
</evidence>
<comment type="similarity">
    <text evidence="5">Belongs to the NtaA/SnaA/DszA monooxygenase family.</text>
</comment>
<dbReference type="Pfam" id="PF00296">
    <property type="entry name" value="Bac_luciferase"/>
    <property type="match status" value="1"/>
</dbReference>
<dbReference type="Gene3D" id="3.20.20.30">
    <property type="entry name" value="Luciferase-like domain"/>
    <property type="match status" value="1"/>
</dbReference>
<keyword evidence="3" id="KW-0560">Oxidoreductase</keyword>
<keyword evidence="2 6" id="KW-0288">FMN</keyword>
<feature type="domain" description="Luciferase-like" evidence="7">
    <location>
        <begin position="23"/>
        <end position="388"/>
    </location>
</feature>
<organism evidence="8 9">
    <name type="scientific">Cohnella abietis</name>
    <dbReference type="NCBI Taxonomy" id="2507935"/>
    <lineage>
        <taxon>Bacteria</taxon>
        <taxon>Bacillati</taxon>
        <taxon>Bacillota</taxon>
        <taxon>Bacilli</taxon>
        <taxon>Bacillales</taxon>
        <taxon>Paenibacillaceae</taxon>
        <taxon>Cohnella</taxon>
    </lineage>
</organism>
<keyword evidence="1 6" id="KW-0285">Flavoprotein</keyword>